<name>A0ABY5T363_9VIRU</name>
<accession>A0ABY5T363</accession>
<evidence type="ECO:0000313" key="2">
    <source>
        <dbReference type="Proteomes" id="UP001160508"/>
    </source>
</evidence>
<dbReference type="Proteomes" id="UP001160508">
    <property type="component" value="Segment"/>
</dbReference>
<proteinExistence type="predicted"/>
<sequence length="125" mass="14630">MTQKEFEERTGLTPNSDDFSFIHSLYMNTSMEKDQFCKEYKKIAGSEIVKDVHARLINSQIILEQRKQDDIDMARSLIGKSRAYDDTDFRNMAIKLIGEKDVVCLTMEMDLPLWSEDKEFIKSHL</sequence>
<keyword evidence="2" id="KW-1185">Reference proteome</keyword>
<protein>
    <submittedName>
        <fullName evidence="1">Uncharacterized protein</fullName>
    </submittedName>
</protein>
<organism evidence="1 2">
    <name type="scientific">Bacteriophage sp</name>
    <dbReference type="NCBI Taxonomy" id="38018"/>
    <lineage>
        <taxon>Viruses</taxon>
    </lineage>
</organism>
<evidence type="ECO:0000313" key="1">
    <source>
        <dbReference type="EMBL" id="UVN06057.1"/>
    </source>
</evidence>
<reference evidence="1" key="1">
    <citation type="submission" date="2022-07" db="EMBL/GenBank/DDBJ databases">
        <authorList>
            <person name="Nishijima S."/>
        </authorList>
    </citation>
    <scope>NUCLEOTIDE SEQUENCE</scope>
    <source>
        <strain evidence="1">1827_77749</strain>
    </source>
</reference>
<dbReference type="EMBL" id="OP031061">
    <property type="protein sequence ID" value="UVN06057.1"/>
    <property type="molecule type" value="Genomic_DNA"/>
</dbReference>